<feature type="transmembrane region" description="Helical" evidence="2">
    <location>
        <begin position="275"/>
        <end position="299"/>
    </location>
</feature>
<accession>A0A914E8B8</accession>
<proteinExistence type="predicted"/>
<keyword evidence="2" id="KW-0472">Membrane</keyword>
<feature type="compositionally biased region" description="Acidic residues" evidence="1">
    <location>
        <begin position="326"/>
        <end position="336"/>
    </location>
</feature>
<feature type="region of interest" description="Disordered" evidence="1">
    <location>
        <begin position="231"/>
        <end position="262"/>
    </location>
</feature>
<organism evidence="4 5">
    <name type="scientific">Acrobeloides nanus</name>
    <dbReference type="NCBI Taxonomy" id="290746"/>
    <lineage>
        <taxon>Eukaryota</taxon>
        <taxon>Metazoa</taxon>
        <taxon>Ecdysozoa</taxon>
        <taxon>Nematoda</taxon>
        <taxon>Chromadorea</taxon>
        <taxon>Rhabditida</taxon>
        <taxon>Tylenchina</taxon>
        <taxon>Cephalobomorpha</taxon>
        <taxon>Cephaloboidea</taxon>
        <taxon>Cephalobidae</taxon>
        <taxon>Acrobeloides</taxon>
    </lineage>
</organism>
<feature type="signal peptide" evidence="3">
    <location>
        <begin position="1"/>
        <end position="25"/>
    </location>
</feature>
<name>A0A914E8B8_9BILA</name>
<evidence type="ECO:0000313" key="4">
    <source>
        <dbReference type="Proteomes" id="UP000887540"/>
    </source>
</evidence>
<feature type="chain" id="PRO_5037869479" evidence="3">
    <location>
        <begin position="26"/>
        <end position="336"/>
    </location>
</feature>
<protein>
    <submittedName>
        <fullName evidence="5">Uncharacterized protein</fullName>
    </submittedName>
</protein>
<evidence type="ECO:0000313" key="5">
    <source>
        <dbReference type="WBParaSite" id="ACRNAN_scaffold644.g22132.t1"/>
    </source>
</evidence>
<dbReference type="AlphaFoldDB" id="A0A914E8B8"/>
<feature type="compositionally biased region" description="Low complexity" evidence="1">
    <location>
        <begin position="242"/>
        <end position="262"/>
    </location>
</feature>
<feature type="region of interest" description="Disordered" evidence="1">
    <location>
        <begin position="313"/>
        <end position="336"/>
    </location>
</feature>
<evidence type="ECO:0000256" key="2">
    <source>
        <dbReference type="SAM" id="Phobius"/>
    </source>
</evidence>
<dbReference type="Proteomes" id="UP000887540">
    <property type="component" value="Unplaced"/>
</dbReference>
<keyword evidence="2" id="KW-1133">Transmembrane helix</keyword>
<evidence type="ECO:0000256" key="1">
    <source>
        <dbReference type="SAM" id="MobiDB-lite"/>
    </source>
</evidence>
<keyword evidence="2" id="KW-0812">Transmembrane</keyword>
<dbReference type="WBParaSite" id="ACRNAN_scaffold644.g22132.t1">
    <property type="protein sequence ID" value="ACRNAN_scaffold644.g22132.t1"/>
    <property type="gene ID" value="ACRNAN_scaffold644.g22132"/>
</dbReference>
<reference evidence="5" key="1">
    <citation type="submission" date="2022-11" db="UniProtKB">
        <authorList>
            <consortium name="WormBaseParasite"/>
        </authorList>
    </citation>
    <scope>IDENTIFICATION</scope>
</reference>
<evidence type="ECO:0000256" key="3">
    <source>
        <dbReference type="SAM" id="SignalP"/>
    </source>
</evidence>
<keyword evidence="4" id="KW-1185">Reference proteome</keyword>
<keyword evidence="3" id="KW-0732">Signal</keyword>
<sequence>MMKQQHFPWMVLLLLIIGLVDPSFGGWRGDKVDPKCDSNGILGTFGQDGKFDGLTITPVNFTKDLTVDIRKNGTDFSTTGIQLYLTLDQQSSCINQSEKTLKHTFAISKKEECTFTFTWDFGKTLNIEFENQKHVIADVNYNSSYQASFEVHKNGEKFSMVVHDPSGKSTHFDNAKKCFDTSAGTMEFTMKFGQPAELGNEKLECGVQLEMKGNYGPLELKIDSRMCVMESPGSTNAEGNVPTAPATTPKAPATTTTAPATTSTIGLESSRLLQWAYLLIVIGALILLIFIGAVVYFVFIKNKAAADEGNVEEGLEAGMQSSDAPSGEEDEQNGAE</sequence>